<accession>A0A6C0JUC8</accession>
<evidence type="ECO:0000256" key="1">
    <source>
        <dbReference type="SAM" id="Phobius"/>
    </source>
</evidence>
<feature type="transmembrane region" description="Helical" evidence="1">
    <location>
        <begin position="12"/>
        <end position="38"/>
    </location>
</feature>
<dbReference type="EMBL" id="MN740696">
    <property type="protein sequence ID" value="QHU08416.1"/>
    <property type="molecule type" value="Genomic_DNA"/>
</dbReference>
<keyword evidence="1" id="KW-0812">Transmembrane</keyword>
<sequence>MSFMSDPSTKKVITGILYFVAAAIAIWLIYTLIVSYIVPNVPKNSRLGTLLQVQDLSVPSITGAAGAMDDINDSDFNYIHGTTFTVDGLGPDPSNEVQKYRKSVDASGRAFWEPLPMTSVSDYLTPNEYNTIVDRQIISNLAPNLKYLTQPKFIRNRDNYWGVSWPNTNFGPLDNGRCVNPQDLEGMAGIYQSGIEFGKSVPIQ</sequence>
<organism evidence="2">
    <name type="scientific">viral metagenome</name>
    <dbReference type="NCBI Taxonomy" id="1070528"/>
    <lineage>
        <taxon>unclassified sequences</taxon>
        <taxon>metagenomes</taxon>
        <taxon>organismal metagenomes</taxon>
    </lineage>
</organism>
<evidence type="ECO:0000313" key="2">
    <source>
        <dbReference type="EMBL" id="QHU08416.1"/>
    </source>
</evidence>
<keyword evidence="1" id="KW-1133">Transmembrane helix</keyword>
<dbReference type="AlphaFoldDB" id="A0A6C0JUC8"/>
<protein>
    <submittedName>
        <fullName evidence="2">Uncharacterized protein</fullName>
    </submittedName>
</protein>
<reference evidence="2" key="1">
    <citation type="journal article" date="2020" name="Nature">
        <title>Giant virus diversity and host interactions through global metagenomics.</title>
        <authorList>
            <person name="Schulz F."/>
            <person name="Roux S."/>
            <person name="Paez-Espino D."/>
            <person name="Jungbluth S."/>
            <person name="Walsh D.A."/>
            <person name="Denef V.J."/>
            <person name="McMahon K.D."/>
            <person name="Konstantinidis K.T."/>
            <person name="Eloe-Fadrosh E.A."/>
            <person name="Kyrpides N.C."/>
            <person name="Woyke T."/>
        </authorList>
    </citation>
    <scope>NUCLEOTIDE SEQUENCE</scope>
    <source>
        <strain evidence="2">GVMAG-S-1062768-28</strain>
    </source>
</reference>
<keyword evidence="1" id="KW-0472">Membrane</keyword>
<name>A0A6C0JUC8_9ZZZZ</name>
<proteinExistence type="predicted"/>